<gene>
    <name evidence="3" type="ORF">HG15A2_30890</name>
</gene>
<dbReference type="AlphaFoldDB" id="A0A517MY08"/>
<dbReference type="NCBIfam" id="TIGR02595">
    <property type="entry name" value="PEP_CTERM"/>
    <property type="match status" value="1"/>
</dbReference>
<evidence type="ECO:0000256" key="1">
    <source>
        <dbReference type="SAM" id="SignalP"/>
    </source>
</evidence>
<dbReference type="Pfam" id="PF07589">
    <property type="entry name" value="PEP-CTERM"/>
    <property type="match status" value="1"/>
</dbReference>
<proteinExistence type="predicted"/>
<evidence type="ECO:0000313" key="4">
    <source>
        <dbReference type="Proteomes" id="UP000319852"/>
    </source>
</evidence>
<organism evidence="3 4">
    <name type="scientific">Adhaeretor mobilis</name>
    <dbReference type="NCBI Taxonomy" id="1930276"/>
    <lineage>
        <taxon>Bacteria</taxon>
        <taxon>Pseudomonadati</taxon>
        <taxon>Planctomycetota</taxon>
        <taxon>Planctomycetia</taxon>
        <taxon>Pirellulales</taxon>
        <taxon>Lacipirellulaceae</taxon>
        <taxon>Adhaeretor</taxon>
    </lineage>
</organism>
<feature type="signal peptide" evidence="1">
    <location>
        <begin position="1"/>
        <end position="24"/>
    </location>
</feature>
<dbReference type="EMBL" id="CP036263">
    <property type="protein sequence ID" value="QDS99759.1"/>
    <property type="molecule type" value="Genomic_DNA"/>
</dbReference>
<keyword evidence="1" id="KW-0732">Signal</keyword>
<dbReference type="RefSeq" id="WP_145060928.1">
    <property type="nucleotide sequence ID" value="NZ_CP036263.1"/>
</dbReference>
<accession>A0A517MY08</accession>
<keyword evidence="4" id="KW-1185">Reference proteome</keyword>
<evidence type="ECO:0000259" key="2">
    <source>
        <dbReference type="Pfam" id="PF07589"/>
    </source>
</evidence>
<reference evidence="3 4" key="1">
    <citation type="submission" date="2019-02" db="EMBL/GenBank/DDBJ databases">
        <title>Deep-cultivation of Planctomycetes and their phenomic and genomic characterization uncovers novel biology.</title>
        <authorList>
            <person name="Wiegand S."/>
            <person name="Jogler M."/>
            <person name="Boedeker C."/>
            <person name="Pinto D."/>
            <person name="Vollmers J."/>
            <person name="Rivas-Marin E."/>
            <person name="Kohn T."/>
            <person name="Peeters S.H."/>
            <person name="Heuer A."/>
            <person name="Rast P."/>
            <person name="Oberbeckmann S."/>
            <person name="Bunk B."/>
            <person name="Jeske O."/>
            <person name="Meyerdierks A."/>
            <person name="Storesund J.E."/>
            <person name="Kallscheuer N."/>
            <person name="Luecker S."/>
            <person name="Lage O.M."/>
            <person name="Pohl T."/>
            <person name="Merkel B.J."/>
            <person name="Hornburger P."/>
            <person name="Mueller R.-W."/>
            <person name="Bruemmer F."/>
            <person name="Labrenz M."/>
            <person name="Spormann A.M."/>
            <person name="Op den Camp H."/>
            <person name="Overmann J."/>
            <person name="Amann R."/>
            <person name="Jetten M.S.M."/>
            <person name="Mascher T."/>
            <person name="Medema M.H."/>
            <person name="Devos D.P."/>
            <person name="Kaster A.-K."/>
            <person name="Ovreas L."/>
            <person name="Rohde M."/>
            <person name="Galperin M.Y."/>
            <person name="Jogler C."/>
        </authorList>
    </citation>
    <scope>NUCLEOTIDE SEQUENCE [LARGE SCALE GENOMIC DNA]</scope>
    <source>
        <strain evidence="3 4">HG15A2</strain>
    </source>
</reference>
<evidence type="ECO:0000313" key="3">
    <source>
        <dbReference type="EMBL" id="QDS99759.1"/>
    </source>
</evidence>
<name>A0A517MY08_9BACT</name>
<protein>
    <recommendedName>
        <fullName evidence="2">Ice-binding protein C-terminal domain-containing protein</fullName>
    </recommendedName>
</protein>
<dbReference type="Proteomes" id="UP000319852">
    <property type="component" value="Chromosome"/>
</dbReference>
<feature type="domain" description="Ice-binding protein C-terminal" evidence="2">
    <location>
        <begin position="201"/>
        <end position="225"/>
    </location>
</feature>
<feature type="chain" id="PRO_5021795183" description="Ice-binding protein C-terminal domain-containing protein" evidence="1">
    <location>
        <begin position="25"/>
        <end position="226"/>
    </location>
</feature>
<sequence precursor="true">MIRNTLFIFGAVLATVVMAVPASAATLVQSFENNDLTSPTTVSTLGDVVSSAFSATGVTDGAASYEVTPVEATQGAGAKFMLKINLLSNPAIIPALQANPIIQFDVTIPVDDDPSDAHDGTKAVVVANSEMGGFVGYYGGATNDFTFGAGSTTYEYTFSPAVIAGLANPANSYSEITLGFNSQPGVQPTGYFDNIRIPTAPVPEPASLLLLSLAGVGCLSMGRRRG</sequence>
<dbReference type="InterPro" id="IPR013424">
    <property type="entry name" value="Ice-binding_C"/>
</dbReference>
<dbReference type="KEGG" id="amob:HG15A2_30890"/>